<keyword evidence="1" id="KW-0472">Membrane</keyword>
<dbReference type="AlphaFoldDB" id="I7GMM2"/>
<name>I7GMM2_MACFA</name>
<organism evidence="2">
    <name type="scientific">Macaca fascicularis</name>
    <name type="common">Crab-eating macaque</name>
    <name type="synonym">Cynomolgus monkey</name>
    <dbReference type="NCBI Taxonomy" id="9541"/>
    <lineage>
        <taxon>Eukaryota</taxon>
        <taxon>Metazoa</taxon>
        <taxon>Chordata</taxon>
        <taxon>Craniata</taxon>
        <taxon>Vertebrata</taxon>
        <taxon>Euteleostomi</taxon>
        <taxon>Mammalia</taxon>
        <taxon>Eutheria</taxon>
        <taxon>Euarchontoglires</taxon>
        <taxon>Primates</taxon>
        <taxon>Haplorrhini</taxon>
        <taxon>Catarrhini</taxon>
        <taxon>Cercopithecidae</taxon>
        <taxon>Cercopithecinae</taxon>
        <taxon>Macaca</taxon>
    </lineage>
</organism>
<dbReference type="EMBL" id="AB173510">
    <property type="protein sequence ID" value="BAE90572.1"/>
    <property type="molecule type" value="mRNA"/>
</dbReference>
<keyword evidence="2" id="KW-0675">Receptor</keyword>
<keyword evidence="1" id="KW-0812">Transmembrane</keyword>
<reference evidence="2" key="1">
    <citation type="journal article" date="2007" name="PLoS Biol.">
        <title>Rate of evolution in brain-expressed genes in humans and other primates.</title>
        <authorList>
            <person name="Wang H.-Y."/>
            <person name="Chien H.-C."/>
            <person name="Osada N."/>
            <person name="Hashimoto K."/>
            <person name="Sugano S."/>
            <person name="Gojobori T."/>
            <person name="Chou C.-K."/>
            <person name="Tsai S.-F."/>
            <person name="Wu C.-I."/>
            <person name="Shen C.-K.J."/>
        </authorList>
    </citation>
    <scope>NUCLEOTIDE SEQUENCE</scope>
</reference>
<sequence length="56" mass="6639">MGRLRSTLDFFFFKFRGLVIFPVVLLFLALKDIQVAYWEINSICRTKSFYQVDTLA</sequence>
<keyword evidence="1" id="KW-1133">Transmembrane helix</keyword>
<accession>I7GMM2</accession>
<protein>
    <submittedName>
        <fullName evidence="2">Macaca fascicularis brain cDNA clone: QflA-22884, similar to human interleukin 28 receptor, alpha (interferon, lambdareceptor) (IL28RA), transcript variant 3, mRNA, RefSeq: NM_173065.1</fullName>
    </submittedName>
</protein>
<proteinExistence type="evidence at transcript level"/>
<feature type="transmembrane region" description="Helical" evidence="1">
    <location>
        <begin position="12"/>
        <end position="30"/>
    </location>
</feature>
<evidence type="ECO:0000256" key="1">
    <source>
        <dbReference type="SAM" id="Phobius"/>
    </source>
</evidence>
<evidence type="ECO:0000313" key="2">
    <source>
        <dbReference type="EMBL" id="BAE90572.1"/>
    </source>
</evidence>